<dbReference type="Gene3D" id="3.40.50.1010">
    <property type="entry name" value="5'-nuclease"/>
    <property type="match status" value="1"/>
</dbReference>
<dbReference type="OrthoDB" id="198094at2157"/>
<dbReference type="PANTHER" id="PTHR42188:SF1">
    <property type="entry name" value="23S RRNA-SPECIFIC ENDONUCLEASE VAPC20"/>
    <property type="match status" value="1"/>
</dbReference>
<evidence type="ECO:0000313" key="3">
    <source>
        <dbReference type="Proteomes" id="UP000186914"/>
    </source>
</evidence>
<evidence type="ECO:0000313" key="2">
    <source>
        <dbReference type="EMBL" id="SIR89671.1"/>
    </source>
</evidence>
<evidence type="ECO:0000259" key="1">
    <source>
        <dbReference type="Pfam" id="PF01850"/>
    </source>
</evidence>
<organism evidence="2 3">
    <name type="scientific">Haladaptatus litoreus</name>
    <dbReference type="NCBI Taxonomy" id="553468"/>
    <lineage>
        <taxon>Archaea</taxon>
        <taxon>Methanobacteriati</taxon>
        <taxon>Methanobacteriota</taxon>
        <taxon>Stenosarchaea group</taxon>
        <taxon>Halobacteria</taxon>
        <taxon>Halobacteriales</taxon>
        <taxon>Haladaptataceae</taxon>
        <taxon>Haladaptatus</taxon>
    </lineage>
</organism>
<dbReference type="InterPro" id="IPR029060">
    <property type="entry name" value="PIN-like_dom_sf"/>
</dbReference>
<name>A0A1N7ENK5_9EURY</name>
<dbReference type="InterPro" id="IPR002716">
    <property type="entry name" value="PIN_dom"/>
</dbReference>
<dbReference type="PANTHER" id="PTHR42188">
    <property type="entry name" value="23S RRNA-SPECIFIC ENDONUCLEASE VAPC20"/>
    <property type="match status" value="1"/>
</dbReference>
<dbReference type="GO" id="GO:0004521">
    <property type="term" value="F:RNA endonuclease activity"/>
    <property type="evidence" value="ECO:0007669"/>
    <property type="project" value="InterPro"/>
</dbReference>
<dbReference type="RefSeq" id="WP_076432689.1">
    <property type="nucleotide sequence ID" value="NZ_FTNO01000006.1"/>
</dbReference>
<protein>
    <recommendedName>
        <fullName evidence="1">PIN domain-containing protein</fullName>
    </recommendedName>
</protein>
<accession>A0A1N7ENK5</accession>
<proteinExistence type="predicted"/>
<dbReference type="GO" id="GO:0016075">
    <property type="term" value="P:rRNA catabolic process"/>
    <property type="evidence" value="ECO:0007669"/>
    <property type="project" value="TreeGrafter"/>
</dbReference>
<feature type="domain" description="PIN" evidence="1">
    <location>
        <begin position="3"/>
        <end position="132"/>
    </location>
</feature>
<reference evidence="3" key="1">
    <citation type="submission" date="2017-01" db="EMBL/GenBank/DDBJ databases">
        <authorList>
            <person name="Varghese N."/>
            <person name="Submissions S."/>
        </authorList>
    </citation>
    <scope>NUCLEOTIDE SEQUENCE [LARGE SCALE GENOMIC DNA]</scope>
    <source>
        <strain evidence="3">CGMCC 1.7737</strain>
    </source>
</reference>
<sequence length="146" mass="16483">MSILIDTGVFYAHHDEDAERHDTAVSAMNTVLTGEYGQPYTSDYVYDETVTLTRMRTGSFAAAKTVSDRILGRESFPEIFEIIQMGHDDFNATVDTWIHYQDHDLSVTDASLVTLCEQYDTDSILSFNSDFDGIVHRTDPSHMSTE</sequence>
<keyword evidence="3" id="KW-1185">Reference proteome</keyword>
<dbReference type="Proteomes" id="UP000186914">
    <property type="component" value="Unassembled WGS sequence"/>
</dbReference>
<dbReference type="EMBL" id="FTNO01000006">
    <property type="protein sequence ID" value="SIR89671.1"/>
    <property type="molecule type" value="Genomic_DNA"/>
</dbReference>
<dbReference type="Pfam" id="PF01850">
    <property type="entry name" value="PIN"/>
    <property type="match status" value="1"/>
</dbReference>
<dbReference type="InterPro" id="IPR039018">
    <property type="entry name" value="VapC20-like"/>
</dbReference>
<dbReference type="SUPFAM" id="SSF88723">
    <property type="entry name" value="PIN domain-like"/>
    <property type="match status" value="1"/>
</dbReference>
<gene>
    <name evidence="2" type="ORF">SAMN05421858_4439</name>
</gene>
<dbReference type="AlphaFoldDB" id="A0A1N7ENK5"/>